<dbReference type="Pfam" id="PF01582">
    <property type="entry name" value="TIR"/>
    <property type="match status" value="1"/>
</dbReference>
<evidence type="ECO:0000256" key="6">
    <source>
        <dbReference type="ARBA" id="ARBA00022729"/>
    </source>
</evidence>
<keyword evidence="10" id="KW-0472">Membrane</keyword>
<dbReference type="SUPFAM" id="SSF52200">
    <property type="entry name" value="Toll/Interleukin receptor TIR domain"/>
    <property type="match status" value="1"/>
</dbReference>
<dbReference type="PRINTS" id="PR01537">
    <property type="entry name" value="INTRLKN1R1F"/>
</dbReference>
<dbReference type="GO" id="GO:0005886">
    <property type="term" value="C:plasma membrane"/>
    <property type="evidence" value="ECO:0007669"/>
    <property type="project" value="TreeGrafter"/>
</dbReference>
<dbReference type="GO" id="GO:0038023">
    <property type="term" value="F:signaling receptor activity"/>
    <property type="evidence" value="ECO:0007669"/>
    <property type="project" value="TreeGrafter"/>
</dbReference>
<keyword evidence="6" id="KW-0732">Signal</keyword>
<reference evidence="16" key="1">
    <citation type="submission" date="2012-12" db="EMBL/GenBank/DDBJ databases">
        <authorList>
            <person name="Hellsten U."/>
            <person name="Grimwood J."/>
            <person name="Chapman J.A."/>
            <person name="Shapiro H."/>
            <person name="Aerts A."/>
            <person name="Otillar R.P."/>
            <person name="Terry A.Y."/>
            <person name="Boore J.L."/>
            <person name="Simakov O."/>
            <person name="Marletaz F."/>
            <person name="Cho S.-J."/>
            <person name="Edsinger-Gonzales E."/>
            <person name="Havlak P."/>
            <person name="Kuo D.-H."/>
            <person name="Larsson T."/>
            <person name="Lv J."/>
            <person name="Arendt D."/>
            <person name="Savage R."/>
            <person name="Osoegawa K."/>
            <person name="de Jong P."/>
            <person name="Lindberg D.R."/>
            <person name="Seaver E.C."/>
            <person name="Weisblat D.A."/>
            <person name="Putnam N.H."/>
            <person name="Grigoriev I.V."/>
            <person name="Rokhsar D.S."/>
        </authorList>
    </citation>
    <scope>NUCLEOTIDE SEQUENCE</scope>
    <source>
        <strain evidence="16">I ESC-2004</strain>
    </source>
</reference>
<evidence type="ECO:0000256" key="10">
    <source>
        <dbReference type="ARBA" id="ARBA00023136"/>
    </source>
</evidence>
<keyword evidence="9" id="KW-1133">Transmembrane helix</keyword>
<keyword evidence="5" id="KW-0812">Transmembrane</keyword>
<gene>
    <name evidence="14" type="ORF">CAPTEDRAFT_127735</name>
</gene>
<dbReference type="GO" id="GO:0045087">
    <property type="term" value="P:innate immune response"/>
    <property type="evidence" value="ECO:0007669"/>
    <property type="project" value="UniProtKB-KW"/>
</dbReference>
<evidence type="ECO:0000313" key="16">
    <source>
        <dbReference type="Proteomes" id="UP000014760"/>
    </source>
</evidence>
<comment type="subcellular location">
    <subcellularLocation>
        <location evidence="1">Membrane</location>
        <topology evidence="1">Single-pass type I membrane protein</topology>
    </subcellularLocation>
</comment>
<evidence type="ECO:0000256" key="3">
    <source>
        <dbReference type="ARBA" id="ARBA00022588"/>
    </source>
</evidence>
<reference evidence="15" key="3">
    <citation type="submission" date="2015-06" db="UniProtKB">
        <authorList>
            <consortium name="EnsemblMetazoa"/>
        </authorList>
    </citation>
    <scope>IDENTIFICATION</scope>
</reference>
<reference evidence="14 16" key="2">
    <citation type="journal article" date="2013" name="Nature">
        <title>Insights into bilaterian evolution from three spiralian genomes.</title>
        <authorList>
            <person name="Simakov O."/>
            <person name="Marletaz F."/>
            <person name="Cho S.J."/>
            <person name="Edsinger-Gonzales E."/>
            <person name="Havlak P."/>
            <person name="Hellsten U."/>
            <person name="Kuo D.H."/>
            <person name="Larsson T."/>
            <person name="Lv J."/>
            <person name="Arendt D."/>
            <person name="Savage R."/>
            <person name="Osoegawa K."/>
            <person name="de Jong P."/>
            <person name="Grimwood J."/>
            <person name="Chapman J.A."/>
            <person name="Shapiro H."/>
            <person name="Aerts A."/>
            <person name="Otillar R.P."/>
            <person name="Terry A.Y."/>
            <person name="Boore J.L."/>
            <person name="Grigoriev I.V."/>
            <person name="Lindberg D.R."/>
            <person name="Seaver E.C."/>
            <person name="Weisblat D.A."/>
            <person name="Putnam N.H."/>
            <person name="Rokhsar D.S."/>
        </authorList>
    </citation>
    <scope>NUCLEOTIDE SEQUENCE</scope>
    <source>
        <strain evidence="14 16">I ESC-2004</strain>
    </source>
</reference>
<dbReference type="EMBL" id="AMQN01006887">
    <property type="status" value="NOT_ANNOTATED_CDS"/>
    <property type="molecule type" value="Genomic_DNA"/>
</dbReference>
<dbReference type="EMBL" id="KB299468">
    <property type="protein sequence ID" value="ELU07953.1"/>
    <property type="molecule type" value="Genomic_DNA"/>
</dbReference>
<sequence>YDAFVAYDYNDFSWVKHQLIVEMEQKRGFNLCVHHRDFPGGEVLEEIIVDCIHKSRKTVLLLTPNFIKSHWCEFEFSMARSKLFDSGNDVIVAVILKPLPSGCVTGSLFQVLKKKLYLEWEDCDATAQDLFWRKLSDALTQTNVCDSA</sequence>
<keyword evidence="4" id="KW-0433">Leucine-rich repeat</keyword>
<protein>
    <recommendedName>
        <fullName evidence="13">TIR domain-containing protein</fullName>
    </recommendedName>
</protein>
<evidence type="ECO:0000256" key="12">
    <source>
        <dbReference type="ARBA" id="ARBA00023180"/>
    </source>
</evidence>
<dbReference type="FunFam" id="3.40.50.10140:FF:000001">
    <property type="entry name" value="Toll-like receptor 2"/>
    <property type="match status" value="1"/>
</dbReference>
<feature type="domain" description="TIR" evidence="13">
    <location>
        <begin position="1"/>
        <end position="139"/>
    </location>
</feature>
<dbReference type="PANTHER" id="PTHR24365:SF530">
    <property type="entry name" value="MSTPROX-RELATED"/>
    <property type="match status" value="1"/>
</dbReference>
<comment type="similarity">
    <text evidence="2">Belongs to the Toll-like receptor family.</text>
</comment>
<evidence type="ECO:0000313" key="14">
    <source>
        <dbReference type="EMBL" id="ELU07953.1"/>
    </source>
</evidence>
<dbReference type="SMART" id="SM00255">
    <property type="entry name" value="TIR"/>
    <property type="match status" value="1"/>
</dbReference>
<dbReference type="Gene3D" id="3.40.50.10140">
    <property type="entry name" value="Toll/interleukin-1 receptor homology (TIR) domain"/>
    <property type="match status" value="1"/>
</dbReference>
<evidence type="ECO:0000259" key="13">
    <source>
        <dbReference type="PROSITE" id="PS50104"/>
    </source>
</evidence>
<evidence type="ECO:0000256" key="1">
    <source>
        <dbReference type="ARBA" id="ARBA00004479"/>
    </source>
</evidence>
<dbReference type="HOGENOM" id="CLU_053932_3_1_1"/>
<dbReference type="STRING" id="283909.R7UPC3"/>
<dbReference type="InterPro" id="IPR035897">
    <property type="entry name" value="Toll_tir_struct_dom_sf"/>
</dbReference>
<proteinExistence type="inferred from homology"/>
<evidence type="ECO:0000256" key="11">
    <source>
        <dbReference type="ARBA" id="ARBA00023170"/>
    </source>
</evidence>
<dbReference type="EnsemblMetazoa" id="CapteT127735">
    <property type="protein sequence ID" value="CapteP127735"/>
    <property type="gene ID" value="CapteG127735"/>
</dbReference>
<evidence type="ECO:0000256" key="7">
    <source>
        <dbReference type="ARBA" id="ARBA00022737"/>
    </source>
</evidence>
<evidence type="ECO:0000256" key="2">
    <source>
        <dbReference type="ARBA" id="ARBA00009634"/>
    </source>
</evidence>
<organism evidence="14">
    <name type="scientific">Capitella teleta</name>
    <name type="common">Polychaete worm</name>
    <dbReference type="NCBI Taxonomy" id="283909"/>
    <lineage>
        <taxon>Eukaryota</taxon>
        <taxon>Metazoa</taxon>
        <taxon>Spiralia</taxon>
        <taxon>Lophotrochozoa</taxon>
        <taxon>Annelida</taxon>
        <taxon>Polychaeta</taxon>
        <taxon>Sedentaria</taxon>
        <taxon>Scolecida</taxon>
        <taxon>Capitellidae</taxon>
        <taxon>Capitella</taxon>
    </lineage>
</organism>
<evidence type="ECO:0000256" key="8">
    <source>
        <dbReference type="ARBA" id="ARBA00022859"/>
    </source>
</evidence>
<evidence type="ECO:0000256" key="4">
    <source>
        <dbReference type="ARBA" id="ARBA00022614"/>
    </source>
</evidence>
<keyword evidence="11" id="KW-0675">Receptor</keyword>
<dbReference type="OrthoDB" id="6071240at2759"/>
<evidence type="ECO:0000256" key="5">
    <source>
        <dbReference type="ARBA" id="ARBA00022692"/>
    </source>
</evidence>
<keyword evidence="16" id="KW-1185">Reference proteome</keyword>
<name>R7UPC3_CAPTE</name>
<keyword evidence="3" id="KW-0399">Innate immunity</keyword>
<keyword evidence="8" id="KW-0391">Immunity</keyword>
<dbReference type="InterPro" id="IPR000157">
    <property type="entry name" value="TIR_dom"/>
</dbReference>
<evidence type="ECO:0000313" key="15">
    <source>
        <dbReference type="EnsemblMetazoa" id="CapteP127735"/>
    </source>
</evidence>
<dbReference type="AlphaFoldDB" id="R7UPC3"/>
<accession>R7UPC3</accession>
<dbReference type="Proteomes" id="UP000014760">
    <property type="component" value="Unassembled WGS sequence"/>
</dbReference>
<feature type="non-terminal residue" evidence="14">
    <location>
        <position position="1"/>
    </location>
</feature>
<evidence type="ECO:0000256" key="9">
    <source>
        <dbReference type="ARBA" id="ARBA00022989"/>
    </source>
</evidence>
<keyword evidence="7" id="KW-0677">Repeat</keyword>
<keyword evidence="12" id="KW-0325">Glycoprotein</keyword>
<dbReference type="PROSITE" id="PS50104">
    <property type="entry name" value="TIR"/>
    <property type="match status" value="1"/>
</dbReference>
<dbReference type="PANTHER" id="PTHR24365">
    <property type="entry name" value="TOLL-LIKE RECEPTOR"/>
    <property type="match status" value="1"/>
</dbReference>
<dbReference type="GO" id="GO:0007165">
    <property type="term" value="P:signal transduction"/>
    <property type="evidence" value="ECO:0007669"/>
    <property type="project" value="InterPro"/>
</dbReference>
<dbReference type="OMA" id="SHVMESD"/>